<dbReference type="Gene3D" id="1.20.950.20">
    <property type="entry name" value="Transmembrane di-heme cytochromes, Chain C"/>
    <property type="match status" value="1"/>
</dbReference>
<dbReference type="Proteomes" id="UP000589716">
    <property type="component" value="Unassembled WGS sequence"/>
</dbReference>
<keyword evidence="10 14" id="KW-1133">Transmembrane helix</keyword>
<gene>
    <name evidence="17" type="ORF">H0I39_14000</name>
</gene>
<keyword evidence="12 14" id="KW-0472">Membrane</keyword>
<dbReference type="GO" id="GO:0015944">
    <property type="term" value="P:formate oxidation"/>
    <property type="evidence" value="ECO:0007669"/>
    <property type="project" value="TreeGrafter"/>
</dbReference>
<evidence type="ECO:0000256" key="7">
    <source>
        <dbReference type="ARBA" id="ARBA00022692"/>
    </source>
</evidence>
<evidence type="ECO:0000256" key="13">
    <source>
        <dbReference type="SAM" id="MobiDB-lite"/>
    </source>
</evidence>
<keyword evidence="8" id="KW-0479">Metal-binding</keyword>
<keyword evidence="7 14" id="KW-0812">Transmembrane</keyword>
<dbReference type="RefSeq" id="WP_180551820.1">
    <property type="nucleotide sequence ID" value="NZ_DAIPTI010000053.1"/>
</dbReference>
<evidence type="ECO:0000256" key="5">
    <source>
        <dbReference type="ARBA" id="ARBA00022475"/>
    </source>
</evidence>
<keyword evidence="4" id="KW-0813">Transport</keyword>
<dbReference type="NCBIfam" id="TIGR01583">
    <property type="entry name" value="formate-DH-gamm"/>
    <property type="match status" value="1"/>
</dbReference>
<dbReference type="AlphaFoldDB" id="A0A853IYE3"/>
<keyword evidence="9" id="KW-0249">Electron transport</keyword>
<organism evidence="17 18">
    <name type="scientific">Ottowia beijingensis</name>
    <dbReference type="NCBI Taxonomy" id="1207057"/>
    <lineage>
        <taxon>Bacteria</taxon>
        <taxon>Pseudomonadati</taxon>
        <taxon>Pseudomonadota</taxon>
        <taxon>Betaproteobacteria</taxon>
        <taxon>Burkholderiales</taxon>
        <taxon>Comamonadaceae</taxon>
        <taxon>Ottowia</taxon>
    </lineage>
</organism>
<dbReference type="EMBL" id="JACCKX010000001">
    <property type="protein sequence ID" value="NZA02598.1"/>
    <property type="molecule type" value="Genomic_DNA"/>
</dbReference>
<dbReference type="InterPro" id="IPR016174">
    <property type="entry name" value="Di-haem_cyt_TM"/>
</dbReference>
<comment type="caution">
    <text evidence="17">The sequence shown here is derived from an EMBL/GenBank/DDBJ whole genome shotgun (WGS) entry which is preliminary data.</text>
</comment>
<feature type="transmembrane region" description="Helical" evidence="14">
    <location>
        <begin position="158"/>
        <end position="180"/>
    </location>
</feature>
<dbReference type="GO" id="GO:0008863">
    <property type="term" value="F:formate dehydrogenase (NAD+) activity"/>
    <property type="evidence" value="ECO:0007669"/>
    <property type="project" value="InterPro"/>
</dbReference>
<comment type="cofactor">
    <cofactor evidence="1">
        <name>heme</name>
        <dbReference type="ChEBI" id="CHEBI:30413"/>
    </cofactor>
</comment>
<dbReference type="PANTHER" id="PTHR30074:SF6">
    <property type="entry name" value="FORMATE DEHYDROGENASE GAMMA SUBUNIT"/>
    <property type="match status" value="1"/>
</dbReference>
<dbReference type="GO" id="GO:0009061">
    <property type="term" value="P:anaerobic respiration"/>
    <property type="evidence" value="ECO:0007669"/>
    <property type="project" value="TreeGrafter"/>
</dbReference>
<name>A0A853IYE3_9BURK</name>
<evidence type="ECO:0000256" key="8">
    <source>
        <dbReference type="ARBA" id="ARBA00022723"/>
    </source>
</evidence>
<feature type="transmembrane region" description="Helical" evidence="14">
    <location>
        <begin position="345"/>
        <end position="368"/>
    </location>
</feature>
<dbReference type="GO" id="GO:0009055">
    <property type="term" value="F:electron transfer activity"/>
    <property type="evidence" value="ECO:0007669"/>
    <property type="project" value="InterPro"/>
</dbReference>
<feature type="transmembrane region" description="Helical" evidence="14">
    <location>
        <begin position="207"/>
        <end position="229"/>
    </location>
</feature>
<keyword evidence="11" id="KW-0408">Iron</keyword>
<feature type="signal peptide" evidence="15">
    <location>
        <begin position="1"/>
        <end position="22"/>
    </location>
</feature>
<evidence type="ECO:0000313" key="18">
    <source>
        <dbReference type="Proteomes" id="UP000589716"/>
    </source>
</evidence>
<dbReference type="GO" id="GO:0005886">
    <property type="term" value="C:plasma membrane"/>
    <property type="evidence" value="ECO:0007669"/>
    <property type="project" value="UniProtKB-SubCell"/>
</dbReference>
<comment type="subcellular location">
    <subcellularLocation>
        <location evidence="2">Cell membrane</location>
        <topology evidence="2">Multi-pass membrane protein</topology>
    </subcellularLocation>
</comment>
<evidence type="ECO:0000256" key="2">
    <source>
        <dbReference type="ARBA" id="ARBA00004651"/>
    </source>
</evidence>
<dbReference type="GO" id="GO:0022904">
    <property type="term" value="P:respiratory electron transport chain"/>
    <property type="evidence" value="ECO:0007669"/>
    <property type="project" value="InterPro"/>
</dbReference>
<protein>
    <submittedName>
        <fullName evidence="17">Formate dehydrogenase subunit gamma</fullName>
    </submittedName>
</protein>
<dbReference type="GO" id="GO:0046872">
    <property type="term" value="F:metal ion binding"/>
    <property type="evidence" value="ECO:0007669"/>
    <property type="project" value="UniProtKB-KW"/>
</dbReference>
<evidence type="ECO:0000256" key="10">
    <source>
        <dbReference type="ARBA" id="ARBA00022989"/>
    </source>
</evidence>
<evidence type="ECO:0000313" key="17">
    <source>
        <dbReference type="EMBL" id="NZA02598.1"/>
    </source>
</evidence>
<evidence type="ECO:0000256" key="11">
    <source>
        <dbReference type="ARBA" id="ARBA00023004"/>
    </source>
</evidence>
<dbReference type="InterPro" id="IPR051817">
    <property type="entry name" value="FDH_cytochrome_b556_subunit"/>
</dbReference>
<keyword evidence="15" id="KW-0732">Signal</keyword>
<feature type="transmembrane region" description="Helical" evidence="14">
    <location>
        <begin position="306"/>
        <end position="325"/>
    </location>
</feature>
<comment type="similarity">
    <text evidence="3">Belongs to the formate dehydrogenase gamma subunit family.</text>
</comment>
<evidence type="ECO:0000259" key="16">
    <source>
        <dbReference type="Pfam" id="PF01292"/>
    </source>
</evidence>
<proteinExistence type="inferred from homology"/>
<evidence type="ECO:0000256" key="9">
    <source>
        <dbReference type="ARBA" id="ARBA00022982"/>
    </source>
</evidence>
<sequence length="421" mass="44790">MRLIPFLRAGALALGLIGGAWAQSAPEAAAAAEAAASAAVTAASASAPAAQPSFSPSPAATTAAPAMGGIRSANIFEIAPGAASDPDYGQQTNAERNRVQPGNNAPMWRAVGSGVTGYSSLPVSQAPEAGNLIQPMVQYPGSRFTTAGEAWRQVRNNWLIPYGGSLVLIALVALAILYFAKGSLGQARNDGPPVIERFTPFERSAHWLNAIAFVLLAVSGIVMAFGKFFLQPVLGLHLFGWLSYLLKNIHNFAGPLFAVSLVIVLITFLKDNIASIWDLLWLKNAGGMFGGKQVPSHRFNPAEKGMYWWGMFFPGLLAVVSGLVLDKLIPGLGITRGEMQIAHMIHLVATVIMMSMVFGHIYMGTLGVRGAYKAMRTGWVDEEWAKEHHELWYDDIVAGKIPAQRSGQGASAQPPVQTASV</sequence>
<dbReference type="SUPFAM" id="SSF81342">
    <property type="entry name" value="Transmembrane di-heme cytochromes"/>
    <property type="match status" value="1"/>
</dbReference>
<dbReference type="GO" id="GO:0009326">
    <property type="term" value="C:formate dehydrogenase complex"/>
    <property type="evidence" value="ECO:0007669"/>
    <property type="project" value="InterPro"/>
</dbReference>
<keyword evidence="6" id="KW-0349">Heme</keyword>
<evidence type="ECO:0000256" key="1">
    <source>
        <dbReference type="ARBA" id="ARBA00001971"/>
    </source>
</evidence>
<dbReference type="Pfam" id="PF01292">
    <property type="entry name" value="Ni_hydr_CYTB"/>
    <property type="match status" value="1"/>
</dbReference>
<accession>A0A853IYE3</accession>
<feature type="region of interest" description="Disordered" evidence="13">
    <location>
        <begin position="86"/>
        <end position="105"/>
    </location>
</feature>
<reference evidence="17 18" key="1">
    <citation type="submission" date="2020-07" db="EMBL/GenBank/DDBJ databases">
        <authorList>
            <person name="Maaloum M."/>
        </authorList>
    </citation>
    <scope>NUCLEOTIDE SEQUENCE [LARGE SCALE GENOMIC DNA]</scope>
    <source>
        <strain evidence="17 18">GCS-AN-3</strain>
    </source>
</reference>
<dbReference type="InterPro" id="IPR011577">
    <property type="entry name" value="Cyt_b561_bac/Ni-Hgenase"/>
</dbReference>
<evidence type="ECO:0000256" key="15">
    <source>
        <dbReference type="SAM" id="SignalP"/>
    </source>
</evidence>
<dbReference type="InterPro" id="IPR006471">
    <property type="entry name" value="Formate_DH_gsu"/>
</dbReference>
<keyword evidence="18" id="KW-1185">Reference proteome</keyword>
<keyword evidence="5" id="KW-1003">Cell membrane</keyword>
<dbReference type="PANTHER" id="PTHR30074">
    <property type="entry name" value="FORMATE DEHYDROGENASE, NITRATE-INDUCIBLE, CYTOCHROME B556 FDN SUBUNIT"/>
    <property type="match status" value="1"/>
</dbReference>
<evidence type="ECO:0000256" key="6">
    <source>
        <dbReference type="ARBA" id="ARBA00022617"/>
    </source>
</evidence>
<feature type="transmembrane region" description="Helical" evidence="14">
    <location>
        <begin position="249"/>
        <end position="269"/>
    </location>
</feature>
<evidence type="ECO:0000256" key="14">
    <source>
        <dbReference type="SAM" id="Phobius"/>
    </source>
</evidence>
<feature type="domain" description="Cytochrome b561 bacterial/Ni-hydrogenase" evidence="16">
    <location>
        <begin position="197"/>
        <end position="378"/>
    </location>
</feature>
<evidence type="ECO:0000256" key="12">
    <source>
        <dbReference type="ARBA" id="ARBA00023136"/>
    </source>
</evidence>
<dbReference type="GO" id="GO:0036397">
    <property type="term" value="F:formate dehydrogenase (quinone) activity"/>
    <property type="evidence" value="ECO:0007669"/>
    <property type="project" value="TreeGrafter"/>
</dbReference>
<feature type="chain" id="PRO_5032372130" evidence="15">
    <location>
        <begin position="23"/>
        <end position="421"/>
    </location>
</feature>
<evidence type="ECO:0000256" key="3">
    <source>
        <dbReference type="ARBA" id="ARBA00010747"/>
    </source>
</evidence>
<evidence type="ECO:0000256" key="4">
    <source>
        <dbReference type="ARBA" id="ARBA00022448"/>
    </source>
</evidence>